<gene>
    <name evidence="2" type="ORF">UV61_C0008G0137</name>
</gene>
<name>A0A0G1CME6_9BACT</name>
<dbReference type="EMBL" id="LCFD01000008">
    <property type="protein sequence ID" value="KKS86684.1"/>
    <property type="molecule type" value="Genomic_DNA"/>
</dbReference>
<proteinExistence type="predicted"/>
<dbReference type="Proteomes" id="UP000034050">
    <property type="component" value="Unassembled WGS sequence"/>
</dbReference>
<sequence length="325" mass="37204">MRQKPARHVNSRPVFAIFRWWVLGGIMLVGIGLWQLYQTSVFFRSPWRTNLVLNTNPIVVVSLPKAVEDQILIITLPENAFTDVPFGYGAYKLSSVWRLGEIEKNPELFVTTIEDMLGVRIDGWLAKTEVGNLTQTDNLRQKLDQFLASPLKPANFKSNINHLDWAWIYFKLRFSRPDKFKLLLSETYPSLYADAILPDGTQIQKVNHESLLRFLEQKFEDIDVRRDGLSVVIQNHTDIPNVGQKFARFVTNFGGKVITIGNGIDRMANCRLEVKPELTQKKLVQYLMRAFKCELVATAENSGVDMTVKLGDTFGQRWRVSVLAD</sequence>
<reference evidence="2 3" key="1">
    <citation type="journal article" date="2015" name="Nature">
        <title>rRNA introns, odd ribosomes, and small enigmatic genomes across a large radiation of phyla.</title>
        <authorList>
            <person name="Brown C.T."/>
            <person name="Hug L.A."/>
            <person name="Thomas B.C."/>
            <person name="Sharon I."/>
            <person name="Castelle C.J."/>
            <person name="Singh A."/>
            <person name="Wilkins M.J."/>
            <person name="Williams K.H."/>
            <person name="Banfield J.F."/>
        </authorList>
    </citation>
    <scope>NUCLEOTIDE SEQUENCE [LARGE SCALE GENOMIC DNA]</scope>
</reference>
<accession>A0A0G1CME6</accession>
<protein>
    <recommendedName>
        <fullName evidence="4">LytR/CpsA/Psr regulator C-terminal domain-containing protein</fullName>
    </recommendedName>
</protein>
<evidence type="ECO:0000313" key="2">
    <source>
        <dbReference type="EMBL" id="KKS86684.1"/>
    </source>
</evidence>
<evidence type="ECO:0000256" key="1">
    <source>
        <dbReference type="SAM" id="Phobius"/>
    </source>
</evidence>
<evidence type="ECO:0008006" key="4">
    <source>
        <dbReference type="Google" id="ProtNLM"/>
    </source>
</evidence>
<organism evidence="2 3">
    <name type="scientific">Candidatus Gottesmanbacteria bacterium GW2011_GWB1_43_11</name>
    <dbReference type="NCBI Taxonomy" id="1618446"/>
    <lineage>
        <taxon>Bacteria</taxon>
        <taxon>Candidatus Gottesmaniibacteriota</taxon>
    </lineage>
</organism>
<feature type="transmembrane region" description="Helical" evidence="1">
    <location>
        <begin position="20"/>
        <end position="37"/>
    </location>
</feature>
<dbReference type="AlphaFoldDB" id="A0A0G1CME6"/>
<dbReference type="STRING" id="1618446.UV61_C0008G0137"/>
<evidence type="ECO:0000313" key="3">
    <source>
        <dbReference type="Proteomes" id="UP000034050"/>
    </source>
</evidence>
<keyword evidence="1" id="KW-0812">Transmembrane</keyword>
<comment type="caution">
    <text evidence="2">The sequence shown here is derived from an EMBL/GenBank/DDBJ whole genome shotgun (WGS) entry which is preliminary data.</text>
</comment>
<keyword evidence="1" id="KW-1133">Transmembrane helix</keyword>
<keyword evidence="1" id="KW-0472">Membrane</keyword>